<evidence type="ECO:0000313" key="2">
    <source>
        <dbReference type="Proteomes" id="UP000637578"/>
    </source>
</evidence>
<sequence>MGLANEIATGHESDTGARTVGILTERWGGPPDPPPSPLHLQFSVALMAIQPSRRIFPTTII</sequence>
<organism evidence="1 2">
    <name type="scientific">Longimycelium tulufanense</name>
    <dbReference type="NCBI Taxonomy" id="907463"/>
    <lineage>
        <taxon>Bacteria</taxon>
        <taxon>Bacillati</taxon>
        <taxon>Actinomycetota</taxon>
        <taxon>Actinomycetes</taxon>
        <taxon>Pseudonocardiales</taxon>
        <taxon>Pseudonocardiaceae</taxon>
        <taxon>Longimycelium</taxon>
    </lineage>
</organism>
<accession>A0A8J3FUH1</accession>
<keyword evidence="2" id="KW-1185">Reference proteome</keyword>
<reference evidence="1" key="1">
    <citation type="journal article" date="2014" name="Int. J. Syst. Evol. Microbiol.">
        <title>Complete genome sequence of Corynebacterium casei LMG S-19264T (=DSM 44701T), isolated from a smear-ripened cheese.</title>
        <authorList>
            <consortium name="US DOE Joint Genome Institute (JGI-PGF)"/>
            <person name="Walter F."/>
            <person name="Albersmeier A."/>
            <person name="Kalinowski J."/>
            <person name="Ruckert C."/>
        </authorList>
    </citation>
    <scope>NUCLEOTIDE SEQUENCE</scope>
    <source>
        <strain evidence="1">CGMCC 4.5737</strain>
    </source>
</reference>
<reference evidence="1" key="2">
    <citation type="submission" date="2020-09" db="EMBL/GenBank/DDBJ databases">
        <authorList>
            <person name="Sun Q."/>
            <person name="Zhou Y."/>
        </authorList>
    </citation>
    <scope>NUCLEOTIDE SEQUENCE</scope>
    <source>
        <strain evidence="1">CGMCC 4.5737</strain>
    </source>
</reference>
<gene>
    <name evidence="1" type="ORF">GCM10012275_32240</name>
</gene>
<name>A0A8J3FUH1_9PSEU</name>
<dbReference type="AlphaFoldDB" id="A0A8J3FUH1"/>
<comment type="caution">
    <text evidence="1">The sequence shown here is derived from an EMBL/GenBank/DDBJ whole genome shotgun (WGS) entry which is preliminary data.</text>
</comment>
<dbReference type="Proteomes" id="UP000637578">
    <property type="component" value="Unassembled WGS sequence"/>
</dbReference>
<protein>
    <submittedName>
        <fullName evidence="1">Uncharacterized protein</fullName>
    </submittedName>
</protein>
<proteinExistence type="predicted"/>
<evidence type="ECO:0000313" key="1">
    <source>
        <dbReference type="EMBL" id="GGM58617.1"/>
    </source>
</evidence>
<dbReference type="EMBL" id="BMMK01000014">
    <property type="protein sequence ID" value="GGM58617.1"/>
    <property type="molecule type" value="Genomic_DNA"/>
</dbReference>